<keyword evidence="1" id="KW-0732">Signal</keyword>
<dbReference type="InterPro" id="IPR029045">
    <property type="entry name" value="ClpP/crotonase-like_dom_sf"/>
</dbReference>
<dbReference type="Pfam" id="PF03572">
    <property type="entry name" value="Peptidase_S41"/>
    <property type="match status" value="1"/>
</dbReference>
<name>A0A4Z0P7N6_9BACT</name>
<dbReference type="CDD" id="cd07562">
    <property type="entry name" value="Peptidase_S41_TRI"/>
    <property type="match status" value="1"/>
</dbReference>
<dbReference type="InterPro" id="IPR036034">
    <property type="entry name" value="PDZ_sf"/>
</dbReference>
<dbReference type="SUPFAM" id="SSF50156">
    <property type="entry name" value="PDZ domain-like"/>
    <property type="match status" value="1"/>
</dbReference>
<proteinExistence type="predicted"/>
<dbReference type="InterPro" id="IPR005151">
    <property type="entry name" value="Tail-specific_protease"/>
</dbReference>
<dbReference type="RefSeq" id="WP_135433546.1">
    <property type="nucleotide sequence ID" value="NZ_SRLA01000002.1"/>
</dbReference>
<dbReference type="Gene3D" id="2.30.42.10">
    <property type="match status" value="1"/>
</dbReference>
<feature type="domain" description="Tail specific protease" evidence="2">
    <location>
        <begin position="527"/>
        <end position="728"/>
    </location>
</feature>
<evidence type="ECO:0000256" key="1">
    <source>
        <dbReference type="SAM" id="SignalP"/>
    </source>
</evidence>
<dbReference type="GO" id="GO:0008236">
    <property type="term" value="F:serine-type peptidase activity"/>
    <property type="evidence" value="ECO:0007669"/>
    <property type="project" value="InterPro"/>
</dbReference>
<dbReference type="GO" id="GO:0006508">
    <property type="term" value="P:proteolysis"/>
    <property type="evidence" value="ECO:0007669"/>
    <property type="project" value="InterPro"/>
</dbReference>
<dbReference type="AlphaFoldDB" id="A0A4Z0P7N6"/>
<gene>
    <name evidence="3" type="ORF">EU556_09485</name>
</gene>
<organism evidence="3 4">
    <name type="scientific">Hymenobacter fodinae</name>
    <dbReference type="NCBI Taxonomy" id="2510796"/>
    <lineage>
        <taxon>Bacteria</taxon>
        <taxon>Pseudomonadati</taxon>
        <taxon>Bacteroidota</taxon>
        <taxon>Cytophagia</taxon>
        <taxon>Cytophagales</taxon>
        <taxon>Hymenobacteraceae</taxon>
        <taxon>Hymenobacter</taxon>
    </lineage>
</organism>
<sequence length="752" mass="82902">MSLLSRTWLCCTALLCASLELPAQPSAGKQVNLTMEQLAGEGQLPLGWAPGIRQGAAPLDAGYQAQADGTVYQEGHHSLRIASGAGRLANTFGAVCYKLPGTYKGRTITLKGYLKTQDVQQGFAGLWMRLDGAEGSLQFDNMQDTNLSGTHNWQQYSITLPLSAQVEHIYIGGILAGAGTVWLDNLAVTIDDTPLASVKPNALFKAQTDTSFQHGSRIALGKLTPQQVENLTVLGQVWGFVKYYHPAVASGNYNWDKELFRVMPAVLASKNEPERSRVLGTWLAGLAPVTTPAVKRVPKDQVQLEPALGWLSNSKLLSQDLQRQLMYLRDHPAKLEHYYVGQGKAGNATFLHEEAYADMSYPDAGYRLLALFRYWNMIEYFFPYKYAIGEDWQTVLKEFIPQFADAPDALQYRLAALRLIERVHDTHANLWGKDKIMTDYWGIYTVPAELQFLGKQPVVAKLRQTGLAAPSPLQPGDIITSVDGVTVADWIQQRQLLFPASNEPTRLRNVAAMLLRGSTRTARLGIVRNGEARIVEAERVSITAMNTPRGTAADSSYRFLRPDVGYITLGQIQNKQLPAIMSAFQNTKGLVIDIRNYPSEFVVFTLSAYLLEKPTPFVKFTGPSLPQPGQFIYGKPVYVKPGNKPTYQGKVIILVNEQTQSQAEYTTMALRTAPRATVLGSTTAGADGNVSYITLPGNLSTMISGLGVYYPDGRETQRIGIIPDVEAHPTLKGIRESRDELVEKALELIDKS</sequence>
<evidence type="ECO:0000259" key="2">
    <source>
        <dbReference type="SMART" id="SM00245"/>
    </source>
</evidence>
<accession>A0A4Z0P7N6</accession>
<dbReference type="GO" id="GO:0030288">
    <property type="term" value="C:outer membrane-bounded periplasmic space"/>
    <property type="evidence" value="ECO:0007669"/>
    <property type="project" value="TreeGrafter"/>
</dbReference>
<evidence type="ECO:0000313" key="4">
    <source>
        <dbReference type="Proteomes" id="UP000298337"/>
    </source>
</evidence>
<dbReference type="GO" id="GO:0004175">
    <property type="term" value="F:endopeptidase activity"/>
    <property type="evidence" value="ECO:0007669"/>
    <property type="project" value="TreeGrafter"/>
</dbReference>
<dbReference type="Gene3D" id="3.30.750.44">
    <property type="match status" value="1"/>
</dbReference>
<evidence type="ECO:0000313" key="3">
    <source>
        <dbReference type="EMBL" id="TGE07968.1"/>
    </source>
</evidence>
<dbReference type="EMBL" id="SRLA01000002">
    <property type="protein sequence ID" value="TGE07968.1"/>
    <property type="molecule type" value="Genomic_DNA"/>
</dbReference>
<feature type="signal peptide" evidence="1">
    <location>
        <begin position="1"/>
        <end position="23"/>
    </location>
</feature>
<dbReference type="SMART" id="SM00245">
    <property type="entry name" value="TSPc"/>
    <property type="match status" value="1"/>
</dbReference>
<feature type="chain" id="PRO_5021466367" evidence="1">
    <location>
        <begin position="24"/>
        <end position="752"/>
    </location>
</feature>
<dbReference type="SUPFAM" id="SSF52096">
    <property type="entry name" value="ClpP/crotonase"/>
    <property type="match status" value="1"/>
</dbReference>
<keyword evidence="4" id="KW-1185">Reference proteome</keyword>
<dbReference type="PANTHER" id="PTHR32060:SF30">
    <property type="entry name" value="CARBOXY-TERMINAL PROCESSING PROTEASE CTPA"/>
    <property type="match status" value="1"/>
</dbReference>
<comment type="caution">
    <text evidence="3">The sequence shown here is derived from an EMBL/GenBank/DDBJ whole genome shotgun (WGS) entry which is preliminary data.</text>
</comment>
<dbReference type="Proteomes" id="UP000298337">
    <property type="component" value="Unassembled WGS sequence"/>
</dbReference>
<dbReference type="OrthoDB" id="5379939at2"/>
<dbReference type="Gene3D" id="3.90.226.10">
    <property type="entry name" value="2-enoyl-CoA Hydratase, Chain A, domain 1"/>
    <property type="match status" value="1"/>
</dbReference>
<dbReference type="GO" id="GO:0007165">
    <property type="term" value="P:signal transduction"/>
    <property type="evidence" value="ECO:0007669"/>
    <property type="project" value="TreeGrafter"/>
</dbReference>
<protein>
    <submittedName>
        <fullName evidence="3">Peptidase S41</fullName>
    </submittedName>
</protein>
<dbReference type="Gene3D" id="2.60.120.260">
    <property type="entry name" value="Galactose-binding domain-like"/>
    <property type="match status" value="1"/>
</dbReference>
<reference evidence="3 4" key="1">
    <citation type="submission" date="2019-04" db="EMBL/GenBank/DDBJ databases">
        <authorList>
            <person name="Feng G."/>
            <person name="Zhang J."/>
            <person name="Zhu H."/>
        </authorList>
    </citation>
    <scope>NUCLEOTIDE SEQUENCE [LARGE SCALE GENOMIC DNA]</scope>
    <source>
        <strain evidence="3 4">92R-1</strain>
    </source>
</reference>
<dbReference type="PANTHER" id="PTHR32060">
    <property type="entry name" value="TAIL-SPECIFIC PROTEASE"/>
    <property type="match status" value="1"/>
</dbReference>